<dbReference type="AlphaFoldDB" id="A0AA35LI53"/>
<dbReference type="PROSITE" id="PS51450">
    <property type="entry name" value="LRR"/>
    <property type="match status" value="6"/>
</dbReference>
<feature type="region of interest" description="Disordered" evidence="3">
    <location>
        <begin position="372"/>
        <end position="479"/>
    </location>
</feature>
<dbReference type="SMART" id="SM00364">
    <property type="entry name" value="LRR_BAC"/>
    <property type="match status" value="7"/>
</dbReference>
<feature type="region of interest" description="Disordered" evidence="3">
    <location>
        <begin position="179"/>
        <end position="345"/>
    </location>
</feature>
<dbReference type="GO" id="GO:0031012">
    <property type="term" value="C:extracellular matrix"/>
    <property type="evidence" value="ECO:0007669"/>
    <property type="project" value="TreeGrafter"/>
</dbReference>
<dbReference type="FunFam" id="3.80.10.10:FF:001007">
    <property type="entry name" value="Si:dkey-32e6.6"/>
    <property type="match status" value="1"/>
</dbReference>
<dbReference type="InterPro" id="IPR003591">
    <property type="entry name" value="Leu-rich_rpt_typical-subtyp"/>
</dbReference>
<dbReference type="SMART" id="SM00369">
    <property type="entry name" value="LRR_TYP"/>
    <property type="match status" value="10"/>
</dbReference>
<proteinExistence type="predicted"/>
<dbReference type="FunFam" id="3.80.10.10:FF:000772">
    <property type="entry name" value="Extracellular matrix protein 2"/>
    <property type="match status" value="1"/>
</dbReference>
<dbReference type="PANTHER" id="PTHR46544">
    <property type="entry name" value="EXTRACELLULAR MATRIX PROTEIN 2-RELATED"/>
    <property type="match status" value="1"/>
</dbReference>
<feature type="region of interest" description="Disordered" evidence="3">
    <location>
        <begin position="22"/>
        <end position="60"/>
    </location>
</feature>
<evidence type="ECO:0000256" key="1">
    <source>
        <dbReference type="ARBA" id="ARBA00022614"/>
    </source>
</evidence>
<dbReference type="Proteomes" id="UP001178461">
    <property type="component" value="Chromosome 17"/>
</dbReference>
<dbReference type="GO" id="GO:0030198">
    <property type="term" value="P:extracellular matrix organization"/>
    <property type="evidence" value="ECO:0007669"/>
    <property type="project" value="TreeGrafter"/>
</dbReference>
<feature type="compositionally biased region" description="Low complexity" evidence="3">
    <location>
        <begin position="28"/>
        <end position="45"/>
    </location>
</feature>
<keyword evidence="1" id="KW-0433">Leucine-rich repeat</keyword>
<dbReference type="InterPro" id="IPR001611">
    <property type="entry name" value="Leu-rich_rpt"/>
</dbReference>
<dbReference type="GO" id="GO:0010811">
    <property type="term" value="P:positive regulation of cell-substrate adhesion"/>
    <property type="evidence" value="ECO:0007669"/>
    <property type="project" value="TreeGrafter"/>
</dbReference>
<protein>
    <submittedName>
        <fullName evidence="5">Matrix 2-like</fullName>
    </submittedName>
</protein>
<keyword evidence="4" id="KW-0732">Signal</keyword>
<dbReference type="Pfam" id="PF13516">
    <property type="entry name" value="LRR_6"/>
    <property type="match status" value="1"/>
</dbReference>
<feature type="compositionally biased region" description="Polar residues" evidence="3">
    <location>
        <begin position="253"/>
        <end position="264"/>
    </location>
</feature>
<evidence type="ECO:0000256" key="4">
    <source>
        <dbReference type="SAM" id="SignalP"/>
    </source>
</evidence>
<reference evidence="5" key="1">
    <citation type="submission" date="2022-12" db="EMBL/GenBank/DDBJ databases">
        <authorList>
            <person name="Alioto T."/>
            <person name="Alioto T."/>
            <person name="Gomez Garrido J."/>
        </authorList>
    </citation>
    <scope>NUCLEOTIDE SEQUENCE</scope>
</reference>
<keyword evidence="6" id="KW-1185">Reference proteome</keyword>
<dbReference type="InterPro" id="IPR032675">
    <property type="entry name" value="LRR_dom_sf"/>
</dbReference>
<dbReference type="GO" id="GO:0008201">
    <property type="term" value="F:heparin binding"/>
    <property type="evidence" value="ECO:0007669"/>
    <property type="project" value="TreeGrafter"/>
</dbReference>
<accession>A0AA35LI53</accession>
<organism evidence="5 6">
    <name type="scientific">Podarcis lilfordi</name>
    <name type="common">Lilford's wall lizard</name>
    <dbReference type="NCBI Taxonomy" id="74358"/>
    <lineage>
        <taxon>Eukaryota</taxon>
        <taxon>Metazoa</taxon>
        <taxon>Chordata</taxon>
        <taxon>Craniata</taxon>
        <taxon>Vertebrata</taxon>
        <taxon>Euteleostomi</taxon>
        <taxon>Lepidosauria</taxon>
        <taxon>Squamata</taxon>
        <taxon>Bifurcata</taxon>
        <taxon>Unidentata</taxon>
        <taxon>Episquamata</taxon>
        <taxon>Laterata</taxon>
        <taxon>Lacertibaenia</taxon>
        <taxon>Lacertidae</taxon>
        <taxon>Podarcis</taxon>
    </lineage>
</organism>
<feature type="chain" id="PRO_5041429565" evidence="4">
    <location>
        <begin position="21"/>
        <end position="912"/>
    </location>
</feature>
<feature type="signal peptide" evidence="4">
    <location>
        <begin position="1"/>
        <end position="20"/>
    </location>
</feature>
<evidence type="ECO:0000256" key="3">
    <source>
        <dbReference type="SAM" id="MobiDB-lite"/>
    </source>
</evidence>
<feature type="compositionally biased region" description="Polar residues" evidence="3">
    <location>
        <begin position="216"/>
        <end position="227"/>
    </location>
</feature>
<gene>
    <name evidence="5" type="ORF">PODLI_1B009745</name>
</gene>
<dbReference type="InterPro" id="IPR043184">
    <property type="entry name" value="ECM2"/>
</dbReference>
<evidence type="ECO:0000313" key="6">
    <source>
        <dbReference type="Proteomes" id="UP001178461"/>
    </source>
</evidence>
<dbReference type="SUPFAM" id="SSF52058">
    <property type="entry name" value="L domain-like"/>
    <property type="match status" value="1"/>
</dbReference>
<evidence type="ECO:0000256" key="2">
    <source>
        <dbReference type="ARBA" id="ARBA00022737"/>
    </source>
</evidence>
<sequence>MKLLLPALFALALWAPLGWAARKKPESPSKGLSSSSSPAPDGPAHPGKRRKQQAASELILGQGVAEETLKSVAGVESVAGEKGLRQKGEKPSILKNSVLRRKEAALPNYLNGQNLGQGGVPKKLSKFGKKVLGTKRAETASSSMGAKPESAAPATNLSLTQAGSMYPQKGLIHVEKTPMREPVAPQKAKARKEYAVTSRNSTRIQIGKVPGPWHGNESQALSSPTHKNTGKAKEGKEPRMLQSNASRALLQKENISPHRNTSRPASRKDYGPLFRNASHTPMRKEYSGLTRNGTQAQGVKEPRLLPKKASKAQSEKEHGIPSANTSWSLTQQKQGISQRNASQAQMNKRLRVAHINASQALSGKRLITPNRNTSWVEVRKEPTLTHKNASQAAPQEKPRFSHRNASQALPGKQDGSQQRNTSWAEVNKEHRPSHQNASWALPRKDSSSSRRNVSRSLAGAEHGILRRKGGQARARNLPGVPFRNVTQTEAVKEQNVSHKNVFRAGGTPKWQPAVPKERDEPIMPSLPVTCLLSEHAIACGNARLKHVPRLSDTALRTLYLAENEITHVPAGIFLGLPNLEWLDLSKNKLDSAGLHPEAFKNLTKLKRLNLDGNRLTAVPALPSSLQELKMNDNNLEGLQRHNFRGLFKLLTLELEANELHDGNVLPTTFKPLSRLIYLRLDRNRFRAIPSGLPASLQELHLDSNRIEEVTESVLNKTLNLTVLVLSNNKLQEDRIAPRAWINLPKLEALDLSHNRLVHVPSFLPRHLKQLTLHHNRIERIPGYVFAHMKPGLEFLHLSHNALRDDGIHAVSFLGLYRSLAELLLDNNQLQAIPRGILNLKGLQVLRLSHNRIRHVPLNSVCDTRVAEDSNIVSMHLENNLIDRRRIPPTAFSCIKAYHSVVLRPQQNEEDDY</sequence>
<keyword evidence="2" id="KW-0677">Repeat</keyword>
<evidence type="ECO:0000313" key="5">
    <source>
        <dbReference type="EMBL" id="CAI5796004.1"/>
    </source>
</evidence>
<dbReference type="Gene3D" id="3.80.10.10">
    <property type="entry name" value="Ribonuclease Inhibitor"/>
    <property type="match status" value="2"/>
</dbReference>
<dbReference type="EMBL" id="OX395142">
    <property type="protein sequence ID" value="CAI5796004.1"/>
    <property type="molecule type" value="Genomic_DNA"/>
</dbReference>
<feature type="compositionally biased region" description="Polar residues" evidence="3">
    <location>
        <begin position="322"/>
        <end position="345"/>
    </location>
</feature>
<dbReference type="PRINTS" id="PR00019">
    <property type="entry name" value="LEURICHRPT"/>
</dbReference>
<dbReference type="Pfam" id="PF13855">
    <property type="entry name" value="LRR_8"/>
    <property type="match status" value="3"/>
</dbReference>
<feature type="compositionally biased region" description="Polar residues" evidence="3">
    <location>
        <begin position="414"/>
        <end position="424"/>
    </location>
</feature>
<name>A0AA35LI53_9SAUR</name>
<dbReference type="GO" id="GO:0070052">
    <property type="term" value="F:collagen V binding"/>
    <property type="evidence" value="ECO:0007669"/>
    <property type="project" value="TreeGrafter"/>
</dbReference>
<dbReference type="PANTHER" id="PTHR46544:SF2">
    <property type="entry name" value="EXTRACELLULAR MATRIX PROTEIN 2-RELATED"/>
    <property type="match status" value="1"/>
</dbReference>